<keyword evidence="3" id="KW-1185">Reference proteome</keyword>
<proteinExistence type="predicted"/>
<feature type="signal peptide" evidence="1">
    <location>
        <begin position="1"/>
        <end position="22"/>
    </location>
</feature>
<comment type="caution">
    <text evidence="2">The sequence shown here is derived from an EMBL/GenBank/DDBJ whole genome shotgun (WGS) entry which is preliminary data.</text>
</comment>
<dbReference type="EMBL" id="JBHUDZ010000002">
    <property type="protein sequence ID" value="MFD1601457.1"/>
    <property type="molecule type" value="Genomic_DNA"/>
</dbReference>
<accession>A0ABW4H8C4</accession>
<sequence length="143" mass="16794">MNLTNRKTILAIALLTIQISHAKNYNPPKNYCEEKNVTIKTESKSRYKYFFFRRTNHKKIKRIDKAVDQNGKIIIKIVMKSTEAGDQYLYKKFKRLVIIGNKIHQATAEIDQENGTLIIYNLCGEKISEQILNTGELYDKYRF</sequence>
<feature type="chain" id="PRO_5046165409" evidence="1">
    <location>
        <begin position="23"/>
        <end position="143"/>
    </location>
</feature>
<protein>
    <submittedName>
        <fullName evidence="2">Uncharacterized protein</fullName>
    </submittedName>
</protein>
<gene>
    <name evidence="2" type="ORF">ACFSC2_01765</name>
</gene>
<evidence type="ECO:0000256" key="1">
    <source>
        <dbReference type="SAM" id="SignalP"/>
    </source>
</evidence>
<evidence type="ECO:0000313" key="3">
    <source>
        <dbReference type="Proteomes" id="UP001597138"/>
    </source>
</evidence>
<evidence type="ECO:0000313" key="2">
    <source>
        <dbReference type="EMBL" id="MFD1601457.1"/>
    </source>
</evidence>
<reference evidence="3" key="1">
    <citation type="journal article" date="2019" name="Int. J. Syst. Evol. Microbiol.">
        <title>The Global Catalogue of Microorganisms (GCM) 10K type strain sequencing project: providing services to taxonomists for standard genome sequencing and annotation.</title>
        <authorList>
            <consortium name="The Broad Institute Genomics Platform"/>
            <consortium name="The Broad Institute Genome Sequencing Center for Infectious Disease"/>
            <person name="Wu L."/>
            <person name="Ma J."/>
        </authorList>
    </citation>
    <scope>NUCLEOTIDE SEQUENCE [LARGE SCALE GENOMIC DNA]</scope>
    <source>
        <strain evidence="3">CCUG 70865</strain>
    </source>
</reference>
<keyword evidence="1" id="KW-0732">Signal</keyword>
<name>A0ABW4H8C4_9FLAO</name>
<organism evidence="2 3">
    <name type="scientific">Flavobacterium artemisiae</name>
    <dbReference type="NCBI Taxonomy" id="2126556"/>
    <lineage>
        <taxon>Bacteria</taxon>
        <taxon>Pseudomonadati</taxon>
        <taxon>Bacteroidota</taxon>
        <taxon>Flavobacteriia</taxon>
        <taxon>Flavobacteriales</taxon>
        <taxon>Flavobacteriaceae</taxon>
        <taxon>Flavobacterium</taxon>
    </lineage>
</organism>
<dbReference type="RefSeq" id="WP_379815913.1">
    <property type="nucleotide sequence ID" value="NZ_JBHUDZ010000002.1"/>
</dbReference>
<dbReference type="Proteomes" id="UP001597138">
    <property type="component" value="Unassembled WGS sequence"/>
</dbReference>